<organism evidence="1">
    <name type="scientific">Rhizophora mucronata</name>
    <name type="common">Asiatic mangrove</name>
    <dbReference type="NCBI Taxonomy" id="61149"/>
    <lineage>
        <taxon>Eukaryota</taxon>
        <taxon>Viridiplantae</taxon>
        <taxon>Streptophyta</taxon>
        <taxon>Embryophyta</taxon>
        <taxon>Tracheophyta</taxon>
        <taxon>Spermatophyta</taxon>
        <taxon>Magnoliopsida</taxon>
        <taxon>eudicotyledons</taxon>
        <taxon>Gunneridae</taxon>
        <taxon>Pentapetalae</taxon>
        <taxon>rosids</taxon>
        <taxon>fabids</taxon>
        <taxon>Malpighiales</taxon>
        <taxon>Rhizophoraceae</taxon>
        <taxon>Rhizophora</taxon>
    </lineage>
</organism>
<evidence type="ECO:0000313" key="1">
    <source>
        <dbReference type="EMBL" id="MBX57077.1"/>
    </source>
</evidence>
<reference evidence="1" key="1">
    <citation type="submission" date="2018-02" db="EMBL/GenBank/DDBJ databases">
        <title>Rhizophora mucronata_Transcriptome.</title>
        <authorList>
            <person name="Meera S.P."/>
            <person name="Sreeshan A."/>
            <person name="Augustine A."/>
        </authorList>
    </citation>
    <scope>NUCLEOTIDE SEQUENCE</scope>
    <source>
        <tissue evidence="1">Leaf</tissue>
    </source>
</reference>
<protein>
    <submittedName>
        <fullName evidence="1">Uncharacterized protein</fullName>
    </submittedName>
</protein>
<accession>A0A2P2PQQ1</accession>
<name>A0A2P2PQQ1_RHIMU</name>
<dbReference type="AlphaFoldDB" id="A0A2P2PQQ1"/>
<dbReference type="EMBL" id="GGEC01076593">
    <property type="protein sequence ID" value="MBX57077.1"/>
    <property type="molecule type" value="Transcribed_RNA"/>
</dbReference>
<proteinExistence type="predicted"/>
<sequence>MYTRRLMHLKCPRPKNKKRLTHVRKY</sequence>